<evidence type="ECO:0000313" key="2">
    <source>
        <dbReference type="EMBL" id="NYE18488.1"/>
    </source>
</evidence>
<evidence type="ECO:0000313" key="3">
    <source>
        <dbReference type="Proteomes" id="UP000576969"/>
    </source>
</evidence>
<dbReference type="AlphaFoldDB" id="A0A7Y9KJT4"/>
<accession>A0A7Y9KJT4</accession>
<dbReference type="PIRSF" id="PIRSF016184">
    <property type="entry name" value="PhzC_PhzF"/>
    <property type="match status" value="1"/>
</dbReference>
<dbReference type="RefSeq" id="WP_179487182.1">
    <property type="nucleotide sequence ID" value="NZ_JACCBV010000001.1"/>
</dbReference>
<protein>
    <submittedName>
        <fullName evidence="2">Putative PhzF superfamily epimerase YddE/YHI9</fullName>
    </submittedName>
</protein>
<keyword evidence="3" id="KW-1185">Reference proteome</keyword>
<dbReference type="PANTHER" id="PTHR13774:SF32">
    <property type="entry name" value="ANTISENSE-ENHANCING SEQUENCE 1"/>
    <property type="match status" value="1"/>
</dbReference>
<organism evidence="2 3">
    <name type="scientific">Microbacterium immunditiarum</name>
    <dbReference type="NCBI Taxonomy" id="337480"/>
    <lineage>
        <taxon>Bacteria</taxon>
        <taxon>Bacillati</taxon>
        <taxon>Actinomycetota</taxon>
        <taxon>Actinomycetes</taxon>
        <taxon>Micrococcales</taxon>
        <taxon>Microbacteriaceae</taxon>
        <taxon>Microbacterium</taxon>
    </lineage>
</organism>
<name>A0A7Y9KJT4_9MICO</name>
<evidence type="ECO:0000256" key="1">
    <source>
        <dbReference type="PIRSR" id="PIRSR016184-1"/>
    </source>
</evidence>
<feature type="active site" evidence="1">
    <location>
        <position position="46"/>
    </location>
</feature>
<gene>
    <name evidence="2" type="ORF">BJ991_000516</name>
</gene>
<dbReference type="GO" id="GO:0016853">
    <property type="term" value="F:isomerase activity"/>
    <property type="evidence" value="ECO:0007669"/>
    <property type="project" value="TreeGrafter"/>
</dbReference>
<dbReference type="SUPFAM" id="SSF54506">
    <property type="entry name" value="Diaminopimelate epimerase-like"/>
    <property type="match status" value="1"/>
</dbReference>
<dbReference type="PANTHER" id="PTHR13774">
    <property type="entry name" value="PHENAZINE BIOSYNTHESIS PROTEIN"/>
    <property type="match status" value="1"/>
</dbReference>
<dbReference type="Proteomes" id="UP000576969">
    <property type="component" value="Unassembled WGS sequence"/>
</dbReference>
<dbReference type="EMBL" id="JACCBV010000001">
    <property type="protein sequence ID" value="NYE18488.1"/>
    <property type="molecule type" value="Genomic_DNA"/>
</dbReference>
<dbReference type="InterPro" id="IPR003719">
    <property type="entry name" value="Phenazine_PhzF-like"/>
</dbReference>
<comment type="caution">
    <text evidence="2">The sequence shown here is derived from an EMBL/GenBank/DDBJ whole genome shotgun (WGS) entry which is preliminary data.</text>
</comment>
<dbReference type="Gene3D" id="3.10.310.10">
    <property type="entry name" value="Diaminopimelate Epimerase, Chain A, domain 1"/>
    <property type="match status" value="2"/>
</dbReference>
<reference evidence="2 3" key="1">
    <citation type="submission" date="2020-07" db="EMBL/GenBank/DDBJ databases">
        <title>Sequencing the genomes of 1000 actinobacteria strains.</title>
        <authorList>
            <person name="Klenk H.-P."/>
        </authorList>
    </citation>
    <scope>NUCLEOTIDE SEQUENCE [LARGE SCALE GENOMIC DNA]</scope>
    <source>
        <strain evidence="2 3">DSM 24662</strain>
    </source>
</reference>
<sequence length="226" mass="24330">MGLFADVVNVFVDSRGQHGNPLGIIWSSDSTRGQEQQIASDLGFSETIFIDDFADGECRARIFTPTRELAFAGHPTVGLAAWLRGSGDDIRTIVVPAGTVRVRAEGDLVFVTAAPEWGPVFDFEQLESPRDVEAVDPAAYGGGIYYVWAWIDERAGHLRARMFGPAIGIPEDEATGAAAIRLAGMLGRDLEITQGHGSQLFTRVVDDGRLVEVGGRTADVGSIEIR</sequence>
<dbReference type="GO" id="GO:0005737">
    <property type="term" value="C:cytoplasm"/>
    <property type="evidence" value="ECO:0007669"/>
    <property type="project" value="TreeGrafter"/>
</dbReference>
<proteinExistence type="predicted"/>
<dbReference type="Pfam" id="PF02567">
    <property type="entry name" value="PhzC-PhzF"/>
    <property type="match status" value="2"/>
</dbReference>